<name>A0A4S2M758_OPIFE</name>
<protein>
    <submittedName>
        <fullName evidence="1">Uncharacterized protein</fullName>
    </submittedName>
</protein>
<dbReference type="AlphaFoldDB" id="A0A4S2M758"/>
<reference evidence="1 2" key="1">
    <citation type="journal article" date="2019" name="BMC Genomics">
        <title>New insights from Opisthorchis felineus genome: update on genomics of the epidemiologically important liver flukes.</title>
        <authorList>
            <person name="Ershov N.I."/>
            <person name="Mordvinov V.A."/>
            <person name="Prokhortchouk E.B."/>
            <person name="Pakharukova M.Y."/>
            <person name="Gunbin K.V."/>
            <person name="Ustyantsev K."/>
            <person name="Genaev M.A."/>
            <person name="Blinov A.G."/>
            <person name="Mazur A."/>
            <person name="Boulygina E."/>
            <person name="Tsygankova S."/>
            <person name="Khrameeva E."/>
            <person name="Chekanov N."/>
            <person name="Fan G."/>
            <person name="Xiao A."/>
            <person name="Zhang H."/>
            <person name="Xu X."/>
            <person name="Yang H."/>
            <person name="Solovyev V."/>
            <person name="Lee S.M."/>
            <person name="Liu X."/>
            <person name="Afonnikov D.A."/>
            <person name="Skryabin K.G."/>
        </authorList>
    </citation>
    <scope>NUCLEOTIDE SEQUENCE [LARGE SCALE GENOMIC DNA]</scope>
    <source>
        <strain evidence="1">AK-0245</strain>
        <tissue evidence="1">Whole organism</tissue>
    </source>
</reference>
<keyword evidence="2" id="KW-1185">Reference proteome</keyword>
<organism evidence="1 2">
    <name type="scientific">Opisthorchis felineus</name>
    <dbReference type="NCBI Taxonomy" id="147828"/>
    <lineage>
        <taxon>Eukaryota</taxon>
        <taxon>Metazoa</taxon>
        <taxon>Spiralia</taxon>
        <taxon>Lophotrochozoa</taxon>
        <taxon>Platyhelminthes</taxon>
        <taxon>Trematoda</taxon>
        <taxon>Digenea</taxon>
        <taxon>Opisthorchiida</taxon>
        <taxon>Opisthorchiata</taxon>
        <taxon>Opisthorchiidae</taxon>
        <taxon>Opisthorchis</taxon>
    </lineage>
</organism>
<accession>A0A4S2M758</accession>
<dbReference type="Proteomes" id="UP000308267">
    <property type="component" value="Unassembled WGS sequence"/>
</dbReference>
<proteinExistence type="predicted"/>
<dbReference type="EMBL" id="SJOL01003934">
    <property type="protein sequence ID" value="TGZ72233.1"/>
    <property type="molecule type" value="Genomic_DNA"/>
</dbReference>
<evidence type="ECO:0000313" key="1">
    <source>
        <dbReference type="EMBL" id="TGZ72233.1"/>
    </source>
</evidence>
<gene>
    <name evidence="1" type="ORF">CRM22_002212</name>
</gene>
<comment type="caution">
    <text evidence="1">The sequence shown here is derived from an EMBL/GenBank/DDBJ whole genome shotgun (WGS) entry which is preliminary data.</text>
</comment>
<sequence>MMMMMMMMVTVNTSETILHFRHPNVYADSVIHFMCDYLKCVHVTSETTEKEGSGFRSSCDQGITHVLQRYYKPSKLVRYVVPESCSNEKDFATRQTA</sequence>
<evidence type="ECO:0000313" key="2">
    <source>
        <dbReference type="Proteomes" id="UP000308267"/>
    </source>
</evidence>